<dbReference type="GO" id="GO:0005737">
    <property type="term" value="C:cytoplasm"/>
    <property type="evidence" value="ECO:0007669"/>
    <property type="project" value="TreeGrafter"/>
</dbReference>
<dbReference type="Proteomes" id="UP000186922">
    <property type="component" value="Unassembled WGS sequence"/>
</dbReference>
<dbReference type="Gene3D" id="3.30.40.10">
    <property type="entry name" value="Zinc/RING finger domain, C3HC4 (zinc finger)"/>
    <property type="match status" value="1"/>
</dbReference>
<dbReference type="OrthoDB" id="10262564at2759"/>
<dbReference type="InterPro" id="IPR013083">
    <property type="entry name" value="Znf_RING/FYVE/PHD"/>
</dbReference>
<evidence type="ECO:0000313" key="9">
    <source>
        <dbReference type="Proteomes" id="UP000186922"/>
    </source>
</evidence>
<keyword evidence="1" id="KW-0479">Metal-binding</keyword>
<dbReference type="SMART" id="SM00396">
    <property type="entry name" value="ZnF_UBR1"/>
    <property type="match status" value="1"/>
</dbReference>
<dbReference type="STRING" id="947166.A0A1D1W3X3"/>
<dbReference type="CDD" id="cd15542">
    <property type="entry name" value="PHD_UBR7"/>
    <property type="match status" value="1"/>
</dbReference>
<dbReference type="EMBL" id="BDGG01000015">
    <property type="protein sequence ID" value="GAV07473.1"/>
    <property type="molecule type" value="Genomic_DNA"/>
</dbReference>
<dbReference type="InterPro" id="IPR047506">
    <property type="entry name" value="UBR7-like_UBR-box"/>
</dbReference>
<dbReference type="InterPro" id="IPR040204">
    <property type="entry name" value="UBR7"/>
</dbReference>
<evidence type="ECO:0000256" key="1">
    <source>
        <dbReference type="ARBA" id="ARBA00022723"/>
    </source>
</evidence>
<keyword evidence="3" id="KW-0862">Zinc</keyword>
<keyword evidence="2" id="KW-0863">Zinc-finger</keyword>
<feature type="coiled-coil region" evidence="5">
    <location>
        <begin position="464"/>
        <end position="491"/>
    </location>
</feature>
<protein>
    <recommendedName>
        <fullName evidence="7">UBR-type domain-containing protein</fullName>
    </recommendedName>
</protein>
<name>A0A1D1W3X3_RAMVA</name>
<dbReference type="GO" id="GO:0008270">
    <property type="term" value="F:zinc ion binding"/>
    <property type="evidence" value="ECO:0007669"/>
    <property type="project" value="UniProtKB-KW"/>
</dbReference>
<dbReference type="PANTHER" id="PTHR13513">
    <property type="entry name" value="E3 UBIQUITIN-PROTEIN LIGASE UBR7"/>
    <property type="match status" value="1"/>
</dbReference>
<comment type="caution">
    <text evidence="8">The sequence shown here is derived from an EMBL/GenBank/DDBJ whole genome shotgun (WGS) entry which is preliminary data.</text>
</comment>
<proteinExistence type="predicted"/>
<dbReference type="AlphaFoldDB" id="A0A1D1W3X3"/>
<keyword evidence="9" id="KW-1185">Reference proteome</keyword>
<feature type="zinc finger region" description="UBR-type" evidence="4">
    <location>
        <begin position="168"/>
        <end position="240"/>
    </location>
</feature>
<dbReference type="PANTHER" id="PTHR13513:SF9">
    <property type="entry name" value="E3 UBIQUITIN-PROTEIN LIGASE UBR7-RELATED"/>
    <property type="match status" value="1"/>
</dbReference>
<feature type="region of interest" description="Disordered" evidence="6">
    <location>
        <begin position="1"/>
        <end position="42"/>
    </location>
</feature>
<evidence type="ECO:0000313" key="8">
    <source>
        <dbReference type="EMBL" id="GAV07473.1"/>
    </source>
</evidence>
<dbReference type="InterPro" id="IPR011011">
    <property type="entry name" value="Znf_FYVE_PHD"/>
</dbReference>
<evidence type="ECO:0000256" key="4">
    <source>
        <dbReference type="PROSITE-ProRule" id="PRU00508"/>
    </source>
</evidence>
<evidence type="ECO:0000256" key="5">
    <source>
        <dbReference type="SAM" id="Coils"/>
    </source>
</evidence>
<dbReference type="CDD" id="cd19677">
    <property type="entry name" value="UBR-box_UBR7"/>
    <property type="match status" value="1"/>
</dbReference>
<dbReference type="Pfam" id="PF02207">
    <property type="entry name" value="zf-UBR"/>
    <property type="match status" value="1"/>
</dbReference>
<dbReference type="InterPro" id="IPR003126">
    <property type="entry name" value="Znf_UBR"/>
</dbReference>
<accession>A0A1D1W3X3</accession>
<gene>
    <name evidence="8" type="primary">RvY_17302-1</name>
    <name evidence="8" type="synonym">RvY_17302.1</name>
    <name evidence="8" type="ORF">RvY_17302</name>
</gene>
<evidence type="ECO:0000259" key="7">
    <source>
        <dbReference type="PROSITE" id="PS51157"/>
    </source>
</evidence>
<evidence type="ECO:0000256" key="6">
    <source>
        <dbReference type="SAM" id="MobiDB-lite"/>
    </source>
</evidence>
<feature type="domain" description="UBR-type" evidence="7">
    <location>
        <begin position="168"/>
        <end position="240"/>
    </location>
</feature>
<dbReference type="PROSITE" id="PS51157">
    <property type="entry name" value="ZF_UBR"/>
    <property type="match status" value="1"/>
</dbReference>
<keyword evidence="5" id="KW-0175">Coiled coil</keyword>
<evidence type="ECO:0000256" key="3">
    <source>
        <dbReference type="ARBA" id="ARBA00022833"/>
    </source>
</evidence>
<dbReference type="GO" id="GO:0061630">
    <property type="term" value="F:ubiquitin protein ligase activity"/>
    <property type="evidence" value="ECO:0007669"/>
    <property type="project" value="InterPro"/>
</dbReference>
<reference evidence="8 9" key="1">
    <citation type="journal article" date="2016" name="Nat. Commun.">
        <title>Extremotolerant tardigrade genome and improved radiotolerance of human cultured cells by tardigrade-unique protein.</title>
        <authorList>
            <person name="Hashimoto T."/>
            <person name="Horikawa D.D."/>
            <person name="Saito Y."/>
            <person name="Kuwahara H."/>
            <person name="Kozuka-Hata H."/>
            <person name="Shin-I T."/>
            <person name="Minakuchi Y."/>
            <person name="Ohishi K."/>
            <person name="Motoyama A."/>
            <person name="Aizu T."/>
            <person name="Enomoto A."/>
            <person name="Kondo K."/>
            <person name="Tanaka S."/>
            <person name="Hara Y."/>
            <person name="Koshikawa S."/>
            <person name="Sagara H."/>
            <person name="Miura T."/>
            <person name="Yokobori S."/>
            <person name="Miyagawa K."/>
            <person name="Suzuki Y."/>
            <person name="Kubo T."/>
            <person name="Oyama M."/>
            <person name="Kohara Y."/>
            <person name="Fujiyama A."/>
            <person name="Arakawa K."/>
            <person name="Katayama T."/>
            <person name="Toyoda A."/>
            <person name="Kunieda T."/>
        </authorList>
    </citation>
    <scope>NUCLEOTIDE SEQUENCE [LARGE SCALE GENOMIC DNA]</scope>
    <source>
        <strain evidence="8 9">YOKOZUNA-1</strain>
    </source>
</reference>
<organism evidence="8 9">
    <name type="scientific">Ramazzottius varieornatus</name>
    <name type="common">Water bear</name>
    <name type="synonym">Tardigrade</name>
    <dbReference type="NCBI Taxonomy" id="947166"/>
    <lineage>
        <taxon>Eukaryota</taxon>
        <taxon>Metazoa</taxon>
        <taxon>Ecdysozoa</taxon>
        <taxon>Tardigrada</taxon>
        <taxon>Eutardigrada</taxon>
        <taxon>Parachela</taxon>
        <taxon>Hypsibioidea</taxon>
        <taxon>Ramazzottiidae</taxon>
        <taxon>Ramazzottius</taxon>
    </lineage>
</organism>
<dbReference type="SUPFAM" id="SSF57903">
    <property type="entry name" value="FYVE/PHD zinc finger"/>
    <property type="match status" value="1"/>
</dbReference>
<evidence type="ECO:0000256" key="2">
    <source>
        <dbReference type="ARBA" id="ARBA00022771"/>
    </source>
</evidence>
<sequence>MEQTDGVKLNESDSALNGQADIPQGLKRRLEEDSRTPPRAKELKIVTTHSVETVNGEVVREQLAETRSESVPADSILDQSSDVAVQSIKGPTTLAKPVERSAAEMDPFPDAFSPKIVEELDPDRVVQDVSEAQSIMDAVIARQLQERFNYSEDDEEDVAAVLGDCDDKECSYSKGYLKRQALYSCVTCYDKSKEMAGICLACTYNCHDGHEFVELYTKRNFRCDCGNSKFSGLACKLAPEKDVLNEKNQYTHNFMNEYCVCNRPYPDPARQEQLVQVQCTFCEDWFHMEHVLKDTSDLEECLAIPQSLVCQACLVKHPFTQYYVAEEGDLDFEFDAEANACKVDGCALKFLQQKFPELPPVESAGWTPMDWYKEICRCEDCKEMYAAQKVEFLLDYEESVEFYEEKGREKAAEAKRKERESGTAMQEVMSGMGRFQQIEFASSVLSMQSNLSSFMREINDRGEAVTAEQIRQFFEGEKEKLKERRDQLARDGI</sequence>
<feature type="compositionally biased region" description="Basic and acidic residues" evidence="6">
    <location>
        <begin position="28"/>
        <end position="42"/>
    </location>
</feature>